<gene>
    <name evidence="1" type="ORF">NEOLEDRAFT_1245737</name>
</gene>
<accession>A0A165NF67</accession>
<reference evidence="1 2" key="1">
    <citation type="journal article" date="2016" name="Mol. Biol. Evol.">
        <title>Comparative Genomics of Early-Diverging Mushroom-Forming Fungi Provides Insights into the Origins of Lignocellulose Decay Capabilities.</title>
        <authorList>
            <person name="Nagy L.G."/>
            <person name="Riley R."/>
            <person name="Tritt A."/>
            <person name="Adam C."/>
            <person name="Daum C."/>
            <person name="Floudas D."/>
            <person name="Sun H."/>
            <person name="Yadav J.S."/>
            <person name="Pangilinan J."/>
            <person name="Larsson K.H."/>
            <person name="Matsuura K."/>
            <person name="Barry K."/>
            <person name="Labutti K."/>
            <person name="Kuo R."/>
            <person name="Ohm R.A."/>
            <person name="Bhattacharya S.S."/>
            <person name="Shirouzu T."/>
            <person name="Yoshinaga Y."/>
            <person name="Martin F.M."/>
            <person name="Grigoriev I.V."/>
            <person name="Hibbett D.S."/>
        </authorList>
    </citation>
    <scope>NUCLEOTIDE SEQUENCE [LARGE SCALE GENOMIC DNA]</scope>
    <source>
        <strain evidence="1 2">HHB14362 ss-1</strain>
    </source>
</reference>
<dbReference type="AlphaFoldDB" id="A0A165NF67"/>
<dbReference type="EMBL" id="KV425638">
    <property type="protein sequence ID" value="KZT19556.1"/>
    <property type="molecule type" value="Genomic_DNA"/>
</dbReference>
<protein>
    <submittedName>
        <fullName evidence="1">Uncharacterized protein</fullName>
    </submittedName>
</protein>
<evidence type="ECO:0000313" key="1">
    <source>
        <dbReference type="EMBL" id="KZT19556.1"/>
    </source>
</evidence>
<sequence length="150" mass="17335">MWQTPEPTLKSPRYDPLSKVIVAKNWLGRWECPLAESRGNWQTPRWPLAWWPSKKEGCRRMDIPLSRYVEHKKAPSIHQVMEDVLGGRLVFDFEKMEGVYVAERKKGRKQAKKELGNPSSSAISANKTVLPRTPFTPREVDTRIGFKTAM</sequence>
<dbReference type="Proteomes" id="UP000076761">
    <property type="component" value="Unassembled WGS sequence"/>
</dbReference>
<name>A0A165NF67_9AGAM</name>
<evidence type="ECO:0000313" key="2">
    <source>
        <dbReference type="Proteomes" id="UP000076761"/>
    </source>
</evidence>
<organism evidence="1 2">
    <name type="scientific">Neolentinus lepideus HHB14362 ss-1</name>
    <dbReference type="NCBI Taxonomy" id="1314782"/>
    <lineage>
        <taxon>Eukaryota</taxon>
        <taxon>Fungi</taxon>
        <taxon>Dikarya</taxon>
        <taxon>Basidiomycota</taxon>
        <taxon>Agaricomycotina</taxon>
        <taxon>Agaricomycetes</taxon>
        <taxon>Gloeophyllales</taxon>
        <taxon>Gloeophyllaceae</taxon>
        <taxon>Neolentinus</taxon>
    </lineage>
</organism>
<dbReference type="InParanoid" id="A0A165NF67"/>
<proteinExistence type="predicted"/>
<keyword evidence="2" id="KW-1185">Reference proteome</keyword>